<dbReference type="EMBL" id="AP028055">
    <property type="protein sequence ID" value="BEH00066.1"/>
    <property type="molecule type" value="Genomic_DNA"/>
</dbReference>
<dbReference type="InterPro" id="IPR023614">
    <property type="entry name" value="Porin_dom_sf"/>
</dbReference>
<dbReference type="Gene3D" id="2.40.160.10">
    <property type="entry name" value="Porin"/>
    <property type="match status" value="1"/>
</dbReference>
<evidence type="ECO:0000313" key="2">
    <source>
        <dbReference type="EMBL" id="BEH00066.1"/>
    </source>
</evidence>
<protein>
    <submittedName>
        <fullName evidence="2">Porin</fullName>
    </submittedName>
</protein>
<keyword evidence="1" id="KW-0732">Signal</keyword>
<reference evidence="2 3" key="1">
    <citation type="submission" date="2023-04" db="EMBL/GenBank/DDBJ databases">
        <title>Draft genome sequence of acteroides sedimenti strain YN3PY1.</title>
        <authorList>
            <person name="Yoshida N."/>
        </authorList>
    </citation>
    <scope>NUCLEOTIDE SEQUENCE [LARGE SCALE GENOMIC DNA]</scope>
    <source>
        <strain evidence="2 3">YN3PY1</strain>
    </source>
</reference>
<dbReference type="InterPro" id="IPR010870">
    <property type="entry name" value="Porin_O/P"/>
</dbReference>
<accession>A0ABM8IDM8</accession>
<sequence>MNKFSLLPLACLFTASTLAFAGEPGSVSESKKNESSVFNLSQSDLKISFGGRIQMDAASYYGSDFQHMANGVGFRRVRLNTNASFGKNLSGKVEIEAAGGAFALKDCFIKYDFLNGLNFRLGNFQEGFSMLTMTSSGDFLFIEHPNVVSAFSPEYHIGLQGAYQKGQFLGQAGVHFQKINGSTEKDYVDASLKNGQDEGVSYTFRTIWMPLSKSKTSGFHLGAAASYRTPKTDGGNFIPNTVRYSTASLTGIDKVKYMDTKAINKVDHDWLLGGELAAYSHGLRFQSEYILNQTHRMEGLPTEKFNGYYAEAACMLFGGQQKYVAGKGAFTQPTCGKEWGDIEVAARYDRLDMNSINVKGGQSDALTLGVNYYASKYLKFQLNYSYVNHDIYANGGGTIGVGYTSNGEVTKEPAKVDESRGKSGNNYSIVTLRAQLNF</sequence>
<feature type="signal peptide" evidence="1">
    <location>
        <begin position="1"/>
        <end position="21"/>
    </location>
</feature>
<keyword evidence="3" id="KW-1185">Reference proteome</keyword>
<dbReference type="SUPFAM" id="SSF56935">
    <property type="entry name" value="Porins"/>
    <property type="match status" value="1"/>
</dbReference>
<gene>
    <name evidence="2" type="ORF">BSYN_23300</name>
</gene>
<evidence type="ECO:0000256" key="1">
    <source>
        <dbReference type="SAM" id="SignalP"/>
    </source>
</evidence>
<dbReference type="Proteomes" id="UP001496674">
    <property type="component" value="Chromosome"/>
</dbReference>
<dbReference type="Pfam" id="PF07396">
    <property type="entry name" value="Porin_O_P"/>
    <property type="match status" value="1"/>
</dbReference>
<proteinExistence type="predicted"/>
<dbReference type="RefSeq" id="WP_353331087.1">
    <property type="nucleotide sequence ID" value="NZ_AP028055.1"/>
</dbReference>
<name>A0ABM8IDM8_9BACE</name>
<organism evidence="2 3">
    <name type="scientific">Bacteroides sedimenti</name>
    <dbReference type="NCBI Taxonomy" id="2136147"/>
    <lineage>
        <taxon>Bacteria</taxon>
        <taxon>Pseudomonadati</taxon>
        <taxon>Bacteroidota</taxon>
        <taxon>Bacteroidia</taxon>
        <taxon>Bacteroidales</taxon>
        <taxon>Bacteroidaceae</taxon>
        <taxon>Bacteroides</taxon>
    </lineage>
</organism>
<feature type="chain" id="PRO_5046494753" evidence="1">
    <location>
        <begin position="22"/>
        <end position="438"/>
    </location>
</feature>
<evidence type="ECO:0000313" key="3">
    <source>
        <dbReference type="Proteomes" id="UP001496674"/>
    </source>
</evidence>